<dbReference type="OrthoDB" id="4117770at2759"/>
<dbReference type="Proteomes" id="UP000076632">
    <property type="component" value="Unassembled WGS sequence"/>
</dbReference>
<feature type="region of interest" description="Disordered" evidence="1">
    <location>
        <begin position="1"/>
        <end position="92"/>
    </location>
</feature>
<feature type="compositionally biased region" description="Low complexity" evidence="1">
    <location>
        <begin position="33"/>
        <end position="47"/>
    </location>
</feature>
<sequence>MQPSTAPASSSSSRPHAPEPAVRNRSSEPAGVLSASLNNDSGSSVSSQAISTPPTSPLHPENGSSIQQLSSRVTHRSDASSKKPGKKRGTSFFSFFTLKEPSTEAFANFQTDVRRQVASHNGRPMAVGLPGVSSAKLPESVPKVNSKWDGLPQAVRDRERQQREQRRSARLSGISSGTGMSSILGRTSSRSSSSAVSSDSTRGRHGTRVSGFSDRSDDLEALFSDRSANARPPSLSSSSDTKSGRHSPKSLSPARAAPASISGTGLPVLEEPEEDFEHDVVQAMSIFTDGSPESLESTKDPVSQPPITNAQAKNLSPTDAIDKRAPGVSYTSTGKRYINFSKPHPRGSIARPSLPTVPEPPPKSARRKAKPLPFPAGEAQPLELPD</sequence>
<dbReference type="EMBL" id="KV407457">
    <property type="protein sequence ID" value="KZF23706.1"/>
    <property type="molecule type" value="Genomic_DNA"/>
</dbReference>
<evidence type="ECO:0000256" key="1">
    <source>
        <dbReference type="SAM" id="MobiDB-lite"/>
    </source>
</evidence>
<dbReference type="RefSeq" id="XP_018189261.1">
    <property type="nucleotide sequence ID" value="XM_018335016.1"/>
</dbReference>
<evidence type="ECO:0000313" key="3">
    <source>
        <dbReference type="Proteomes" id="UP000076632"/>
    </source>
</evidence>
<reference evidence="2 3" key="1">
    <citation type="journal article" date="2016" name="Fungal Biol.">
        <title>The genome of Xylona heveae provides a window into fungal endophytism.</title>
        <authorList>
            <person name="Gazis R."/>
            <person name="Kuo A."/>
            <person name="Riley R."/>
            <person name="LaButti K."/>
            <person name="Lipzen A."/>
            <person name="Lin J."/>
            <person name="Amirebrahimi M."/>
            <person name="Hesse C.N."/>
            <person name="Spatafora J.W."/>
            <person name="Henrissat B."/>
            <person name="Hainaut M."/>
            <person name="Grigoriev I.V."/>
            <person name="Hibbett D.S."/>
        </authorList>
    </citation>
    <scope>NUCLEOTIDE SEQUENCE [LARGE SCALE GENOMIC DNA]</scope>
    <source>
        <strain evidence="2 3">TC161</strain>
    </source>
</reference>
<feature type="compositionally biased region" description="Basic and acidic residues" evidence="1">
    <location>
        <begin position="155"/>
        <end position="167"/>
    </location>
</feature>
<dbReference type="GeneID" id="28900153"/>
<proteinExistence type="predicted"/>
<gene>
    <name evidence="2" type="ORF">L228DRAFT_267680</name>
</gene>
<feature type="compositionally biased region" description="Low complexity" evidence="1">
    <location>
        <begin position="171"/>
        <end position="200"/>
    </location>
</feature>
<feature type="compositionally biased region" description="Polar residues" evidence="1">
    <location>
        <begin position="305"/>
        <end position="317"/>
    </location>
</feature>
<feature type="region of interest" description="Disordered" evidence="1">
    <location>
        <begin position="116"/>
        <end position="386"/>
    </location>
</feature>
<feature type="compositionally biased region" description="Low complexity" evidence="1">
    <location>
        <begin position="1"/>
        <end position="21"/>
    </location>
</feature>
<organism evidence="2 3">
    <name type="scientific">Xylona heveae (strain CBS 132557 / TC161)</name>
    <dbReference type="NCBI Taxonomy" id="1328760"/>
    <lineage>
        <taxon>Eukaryota</taxon>
        <taxon>Fungi</taxon>
        <taxon>Dikarya</taxon>
        <taxon>Ascomycota</taxon>
        <taxon>Pezizomycotina</taxon>
        <taxon>Xylonomycetes</taxon>
        <taxon>Xylonales</taxon>
        <taxon>Xylonaceae</taxon>
        <taxon>Xylona</taxon>
    </lineage>
</organism>
<keyword evidence="3" id="KW-1185">Reference proteome</keyword>
<name>A0A165HLQ8_XYLHT</name>
<dbReference type="InParanoid" id="A0A165HLQ8"/>
<protein>
    <submittedName>
        <fullName evidence="2">Uncharacterized protein</fullName>
    </submittedName>
</protein>
<accession>A0A165HLQ8</accession>
<feature type="compositionally biased region" description="Polar residues" evidence="1">
    <location>
        <begin position="62"/>
        <end position="72"/>
    </location>
</feature>
<dbReference type="AlphaFoldDB" id="A0A165HLQ8"/>
<feature type="compositionally biased region" description="Low complexity" evidence="1">
    <location>
        <begin position="226"/>
        <end position="239"/>
    </location>
</feature>
<evidence type="ECO:0000313" key="2">
    <source>
        <dbReference type="EMBL" id="KZF23706.1"/>
    </source>
</evidence>